<feature type="region of interest" description="Disordered" evidence="9">
    <location>
        <begin position="890"/>
        <end position="997"/>
    </location>
</feature>
<dbReference type="EMBL" id="PSQE01000004">
    <property type="protein sequence ID" value="RHN58616.1"/>
    <property type="molecule type" value="Genomic_DNA"/>
</dbReference>
<feature type="domain" description="CMP/dCMP-type deaminase" evidence="10">
    <location>
        <begin position="1095"/>
        <end position="1217"/>
    </location>
</feature>
<dbReference type="Gene3D" id="3.40.140.10">
    <property type="entry name" value="Cytidine Deaminase, domain 2"/>
    <property type="match status" value="1"/>
</dbReference>
<feature type="region of interest" description="Disordered" evidence="9">
    <location>
        <begin position="349"/>
        <end position="468"/>
    </location>
</feature>
<dbReference type="PANTHER" id="PTHR11079">
    <property type="entry name" value="CYTOSINE DEAMINASE FAMILY MEMBER"/>
    <property type="match status" value="1"/>
</dbReference>
<evidence type="ECO:0000256" key="2">
    <source>
        <dbReference type="ARBA" id="ARBA00011738"/>
    </source>
</evidence>
<keyword evidence="4" id="KW-0819">tRNA processing</keyword>
<proteinExistence type="inferred from homology"/>
<comment type="catalytic activity">
    <reaction evidence="8">
        <text>adenosine(34) in tRNA + H2O + H(+) = inosine(34) in tRNA + NH4(+)</text>
        <dbReference type="Rhea" id="RHEA:43168"/>
        <dbReference type="Rhea" id="RHEA-COMP:10373"/>
        <dbReference type="Rhea" id="RHEA-COMP:10374"/>
        <dbReference type="ChEBI" id="CHEBI:15377"/>
        <dbReference type="ChEBI" id="CHEBI:15378"/>
        <dbReference type="ChEBI" id="CHEBI:28938"/>
        <dbReference type="ChEBI" id="CHEBI:74411"/>
        <dbReference type="ChEBI" id="CHEBI:82852"/>
        <dbReference type="EC" id="3.5.4.33"/>
    </reaction>
</comment>
<dbReference type="InterPro" id="IPR002125">
    <property type="entry name" value="CMP_dCMP_dom"/>
</dbReference>
<dbReference type="HAMAP" id="MF_00972">
    <property type="entry name" value="tRNA_aden_deaminase"/>
    <property type="match status" value="1"/>
</dbReference>
<evidence type="ECO:0000256" key="8">
    <source>
        <dbReference type="ARBA" id="ARBA00048045"/>
    </source>
</evidence>
<protein>
    <recommendedName>
        <fullName evidence="3">tRNA(adenine(34)) deaminase</fullName>
        <ecNumber evidence="3">3.5.4.33</ecNumber>
    </recommendedName>
</protein>
<dbReference type="Pfam" id="PF00383">
    <property type="entry name" value="dCMP_cyt_deam_1"/>
    <property type="match status" value="1"/>
</dbReference>
<feature type="compositionally biased region" description="Polar residues" evidence="9">
    <location>
        <begin position="388"/>
        <end position="404"/>
    </location>
</feature>
<feature type="region of interest" description="Disordered" evidence="9">
    <location>
        <begin position="1050"/>
        <end position="1071"/>
    </location>
</feature>
<dbReference type="InterPro" id="IPR016193">
    <property type="entry name" value="Cytidine_deaminase-like"/>
</dbReference>
<dbReference type="Proteomes" id="UP000265566">
    <property type="component" value="Chromosome 4"/>
</dbReference>
<feature type="compositionally biased region" description="Basic and acidic residues" evidence="9">
    <location>
        <begin position="951"/>
        <end position="964"/>
    </location>
</feature>
<feature type="compositionally biased region" description="Polar residues" evidence="9">
    <location>
        <begin position="968"/>
        <end position="981"/>
    </location>
</feature>
<evidence type="ECO:0000313" key="11">
    <source>
        <dbReference type="EMBL" id="RHN58616.1"/>
    </source>
</evidence>
<dbReference type="FunFam" id="3.40.140.10:FF:000005">
    <property type="entry name" value="tRNA-specific adenosine deaminase"/>
    <property type="match status" value="1"/>
</dbReference>
<feature type="compositionally biased region" description="Low complexity" evidence="9">
    <location>
        <begin position="890"/>
        <end position="899"/>
    </location>
</feature>
<feature type="compositionally biased region" description="Basic and acidic residues" evidence="9">
    <location>
        <begin position="909"/>
        <end position="924"/>
    </location>
</feature>
<feature type="compositionally biased region" description="Basic and acidic residues" evidence="9">
    <location>
        <begin position="1056"/>
        <end position="1066"/>
    </location>
</feature>
<reference evidence="11" key="1">
    <citation type="journal article" date="2018" name="Nat. Plants">
        <title>Whole-genome landscape of Medicago truncatula symbiotic genes.</title>
        <authorList>
            <person name="Pecrix Y."/>
            <person name="Gamas P."/>
            <person name="Carrere S."/>
        </authorList>
    </citation>
    <scope>NUCLEOTIDE SEQUENCE</scope>
    <source>
        <tissue evidence="11">Leaves</tissue>
    </source>
</reference>
<evidence type="ECO:0000256" key="6">
    <source>
        <dbReference type="ARBA" id="ARBA00022801"/>
    </source>
</evidence>
<feature type="compositionally biased region" description="Polar residues" evidence="9">
    <location>
        <begin position="560"/>
        <end position="569"/>
    </location>
</feature>
<feature type="compositionally biased region" description="Basic and acidic residues" evidence="9">
    <location>
        <begin position="541"/>
        <end position="558"/>
    </location>
</feature>
<feature type="compositionally biased region" description="Polar residues" evidence="9">
    <location>
        <begin position="805"/>
        <end position="816"/>
    </location>
</feature>
<feature type="region of interest" description="Disordered" evidence="9">
    <location>
        <begin position="805"/>
        <end position="833"/>
    </location>
</feature>
<feature type="compositionally biased region" description="Polar residues" evidence="9">
    <location>
        <begin position="446"/>
        <end position="455"/>
    </location>
</feature>
<dbReference type="SUPFAM" id="SSF53927">
    <property type="entry name" value="Cytidine deaminase-like"/>
    <property type="match status" value="1"/>
</dbReference>
<keyword evidence="6 11" id="KW-0378">Hydrolase</keyword>
<dbReference type="InterPro" id="IPR028883">
    <property type="entry name" value="tRNA_aden_deaminase"/>
</dbReference>
<evidence type="ECO:0000256" key="5">
    <source>
        <dbReference type="ARBA" id="ARBA00022723"/>
    </source>
</evidence>
<evidence type="ECO:0000256" key="7">
    <source>
        <dbReference type="ARBA" id="ARBA00022833"/>
    </source>
</evidence>
<gene>
    <name evidence="11" type="ORF">MtrunA17_Chr4g0004281</name>
</gene>
<dbReference type="GO" id="GO:0046872">
    <property type="term" value="F:metal ion binding"/>
    <property type="evidence" value="ECO:0007669"/>
    <property type="project" value="UniProtKB-KW"/>
</dbReference>
<accession>A0A396HZ52</accession>
<dbReference type="PROSITE" id="PS51747">
    <property type="entry name" value="CYT_DCMP_DEAMINASES_2"/>
    <property type="match status" value="1"/>
</dbReference>
<evidence type="ECO:0000256" key="9">
    <source>
        <dbReference type="SAM" id="MobiDB-lite"/>
    </source>
</evidence>
<dbReference type="GO" id="GO:0002100">
    <property type="term" value="P:tRNA wobble adenosine to inosine editing"/>
    <property type="evidence" value="ECO:0007669"/>
    <property type="project" value="InterPro"/>
</dbReference>
<feature type="compositionally biased region" description="Basic and acidic residues" evidence="9">
    <location>
        <begin position="596"/>
        <end position="609"/>
    </location>
</feature>
<dbReference type="GO" id="GO:0052717">
    <property type="term" value="F:tRNA-specific adenosine-34 deaminase activity"/>
    <property type="evidence" value="ECO:0007669"/>
    <property type="project" value="UniProtKB-EC"/>
</dbReference>
<sequence length="1296" mass="145887">MYNAYFSSTVYGVSCKESFRLSFDGYSNLRYERFDRTSSNCSSCLGCCDFCALSTYRVPVKPCLLNGLRQSTFLQLSATRRFIFRGENLYCSRVPYGLVRGSCELKCSTNERNICNTSRRSRIKERCVCSASQKGREREDFPSFASDESELVLSFLSEEADKDATCTKSKNVSSSNRAEAKKKTNNLSRERHFNLCEKTKTKKKGNLKQHEVSSIDLRRECEINDTEKEAFAKDENCKKQRDMSSCSSYYTLSSGDFESDMEVQHNMGLEEFSLGYEEDEANRVEGNVKEEFNRQRVDQKKVHDISNKEKIVLGADIDWNIRKKSEKLLTEGTFQETDTTRDHQYMHRKGSTMHESGYGKASISQKQVHSEEDNSSFVEHLDKKTNKAYIQTGNRRKNQSSYAQESGRDEIETTLLSGKRFSGSEENLEISNSSKKTSDKHEKFVGSTSTTGTESLKSKKTFGGKEGSLGISETRLQERGDKHKNFIGSNSTTTEDVIERSSQNYIGNFKIEDSERTSDTRMKNMGEKKNSILSSAQGVELQHRKGEKTIAHDKDRRKSQLFSEESQVHGSHVEDTSIPMSKTSVKNQEEISYLSSHERDTRLQTDRRRTQSVQHSKGYEHFSTSSEGFDSDEKQVSSSQITYEKMRLMPKSKSASAVKTRESSSQTEERIFEFANDHQRSRNPSSQTGRVSAHVEQPAGFESPDIYLEVSESGSSALYGNSGRSPAMFSRSHSQYESDKSYSEPSIFMTPEDVLGSANRLEESSKQFVDEFVERVRHEVTTSERQQEIEVAGTMLASDVEDNQINSSRQQGTQNDSQSKSHESSHSTGFLGAKGISDEMWDVKEPSVGHGLSSEEPEINNETAKPIVKRTGRSMWGMLSDIVQLRWSSHAGSSTSSGRSGDRNSPNKSDSETWHSGQEREETGKSVLPQAMTSDKSKPGTHYTQSEGDVSDTKILKDKGKHIEVGSSFPNKLESGSTSKGTPYAGKEFSSRTENEKDLKVTTSGLKKMQSPNPLSVRGQPIAVEIVNIGGSDISRSESVMPIKEPVAPVKTEMSGSDRKDGELKQRKFQRKGQVSRDRFDDWEETYNVELEQRRTDELFMKEALLEARKAGDTWEVPVGAVLVQHGKIIARGCNLVEELRDSTAHAEMVCIREASKHLNSWRLSETTLYVTLEPCAMCAGAILQARIDTVVWGAPNKLLGADGSWVRLFPDGGESVSEARDIPPAPVHPFHPKIKIRRGVLATECADVMQQFFQLRRRKKKEDPLPITTHHPSKLLNKIQDIFHKKVKKRKTTTP</sequence>
<organism evidence="11">
    <name type="scientific">Medicago truncatula</name>
    <name type="common">Barrel medic</name>
    <name type="synonym">Medicago tribuloides</name>
    <dbReference type="NCBI Taxonomy" id="3880"/>
    <lineage>
        <taxon>Eukaryota</taxon>
        <taxon>Viridiplantae</taxon>
        <taxon>Streptophyta</taxon>
        <taxon>Embryophyta</taxon>
        <taxon>Tracheophyta</taxon>
        <taxon>Spermatophyta</taxon>
        <taxon>Magnoliopsida</taxon>
        <taxon>eudicotyledons</taxon>
        <taxon>Gunneridae</taxon>
        <taxon>Pentapetalae</taxon>
        <taxon>rosids</taxon>
        <taxon>fabids</taxon>
        <taxon>Fabales</taxon>
        <taxon>Fabaceae</taxon>
        <taxon>Papilionoideae</taxon>
        <taxon>50 kb inversion clade</taxon>
        <taxon>NPAAA clade</taxon>
        <taxon>Hologalegina</taxon>
        <taxon>IRL clade</taxon>
        <taxon>Trifolieae</taxon>
        <taxon>Medicago</taxon>
    </lineage>
</organism>
<dbReference type="PANTHER" id="PTHR11079:SF179">
    <property type="entry name" value="TRNA(ADENINE(34)) DEAMINASE, CHLOROPLASTIC"/>
    <property type="match status" value="1"/>
</dbReference>
<dbReference type="CDD" id="cd01285">
    <property type="entry name" value="nucleoside_deaminase"/>
    <property type="match status" value="1"/>
</dbReference>
<feature type="region of interest" description="Disordered" evidence="9">
    <location>
        <begin position="537"/>
        <end position="697"/>
    </location>
</feature>
<comment type="cofactor">
    <cofactor evidence="1">
        <name>Zn(2+)</name>
        <dbReference type="ChEBI" id="CHEBI:29105"/>
    </cofactor>
</comment>
<keyword evidence="7" id="KW-0862">Zinc</keyword>
<evidence type="ECO:0000256" key="4">
    <source>
        <dbReference type="ARBA" id="ARBA00022694"/>
    </source>
</evidence>
<comment type="caution">
    <text evidence="11">The sequence shown here is derived from an EMBL/GenBank/DDBJ whole genome shotgun (WGS) entry which is preliminary data.</text>
</comment>
<evidence type="ECO:0000256" key="1">
    <source>
        <dbReference type="ARBA" id="ARBA00001947"/>
    </source>
</evidence>
<name>A0A396HZ52_MEDTR</name>
<dbReference type="Gramene" id="rna20542">
    <property type="protein sequence ID" value="RHN58616.1"/>
    <property type="gene ID" value="gene20542"/>
</dbReference>
<keyword evidence="5" id="KW-0479">Metal-binding</keyword>
<comment type="subunit">
    <text evidence="2">Homodimer.</text>
</comment>
<feature type="compositionally biased region" description="Basic and acidic residues" evidence="9">
    <location>
        <begin position="659"/>
        <end position="680"/>
    </location>
</feature>
<dbReference type="EC" id="3.5.4.33" evidence="3"/>
<evidence type="ECO:0000256" key="3">
    <source>
        <dbReference type="ARBA" id="ARBA00012740"/>
    </source>
</evidence>
<evidence type="ECO:0000259" key="10">
    <source>
        <dbReference type="PROSITE" id="PS51747"/>
    </source>
</evidence>
<feature type="region of interest" description="Disordered" evidence="9">
    <location>
        <begin position="845"/>
        <end position="866"/>
    </location>
</feature>